<dbReference type="EnsemblMetazoa" id="XM_014388764.2">
    <property type="protein sequence ID" value="XP_014244250.1"/>
    <property type="gene ID" value="LOC106663711"/>
</dbReference>
<evidence type="ECO:0000256" key="4">
    <source>
        <dbReference type="ARBA" id="ARBA00022963"/>
    </source>
</evidence>
<organism evidence="9 10">
    <name type="scientific">Cimex lectularius</name>
    <name type="common">Bed bug</name>
    <name type="synonym">Acanthia lectularia</name>
    <dbReference type="NCBI Taxonomy" id="79782"/>
    <lineage>
        <taxon>Eukaryota</taxon>
        <taxon>Metazoa</taxon>
        <taxon>Ecdysozoa</taxon>
        <taxon>Arthropoda</taxon>
        <taxon>Hexapoda</taxon>
        <taxon>Insecta</taxon>
        <taxon>Pterygota</taxon>
        <taxon>Neoptera</taxon>
        <taxon>Paraneoptera</taxon>
        <taxon>Hemiptera</taxon>
        <taxon>Heteroptera</taxon>
        <taxon>Panheteroptera</taxon>
        <taxon>Cimicomorpha</taxon>
        <taxon>Cimicidae</taxon>
        <taxon>Cimex</taxon>
    </lineage>
</organism>
<dbReference type="GO" id="GO:0004620">
    <property type="term" value="F:phospholipase activity"/>
    <property type="evidence" value="ECO:0007669"/>
    <property type="project" value="InterPro"/>
</dbReference>
<keyword evidence="3 7" id="KW-0378">Hydrolase</keyword>
<dbReference type="EC" id="3.1.1.-" evidence="7"/>
<keyword evidence="4 7" id="KW-0442">Lipid degradation</keyword>
<dbReference type="Proteomes" id="UP000494040">
    <property type="component" value="Unassembled WGS sequence"/>
</dbReference>
<keyword evidence="8" id="KW-0472">Membrane</keyword>
<evidence type="ECO:0000256" key="6">
    <source>
        <dbReference type="ARBA" id="ARBA00023180"/>
    </source>
</evidence>
<keyword evidence="10" id="KW-1185">Reference proteome</keyword>
<reference evidence="9" key="1">
    <citation type="submission" date="2022-01" db="UniProtKB">
        <authorList>
            <consortium name="EnsemblMetazoa"/>
        </authorList>
    </citation>
    <scope>IDENTIFICATION</scope>
</reference>
<sequence length="646" mass="74078">MAMLKVVGASWEQTRLTFFLLGVVGIMAVIAIFFYEIPVTKNDGFYAATVYWKQGSNFRVRYWGQNNDPTQISPGVARAYYREDSSHTGWATLEIQTTPSYPDWVQAYAAGLLEGSLCWRMIYWHWQNTVANTCKNREEFCDKIRRKVLENAEKMKAEAKIKDATDAYWHQVNMFYTQLAGLEEGWKNGVSRSRKEKIFNIPHVDFIWMNSASDLRDLEFQYNVTKSYDPASPANSIALLKYLPNSMPNFILAHEAAGYYSEMLRVQKKYSFNFHYTSHSDSLLVPGNTTIFTSYPGSLYSQDDFYHVLGKNNLTIAGSSIKNYNNSLWDKVNLENLMLGPRVVAANRLSKNAKTWTKIMSRNHSGTGNKQWLVVETVQGMPKLWVLEQMPGITVSRDMSKIWYNYSYWVSYGVPYFEEVRNVSGYDEEGDGVYMVNRMKIVLDVLSKGQKDVVDEETMVKLMRHPEITALGRSDIFVLNITGDMTYQMVDDTGFSVHYNPHKIKNQSHAHFVANQVSEESAKGDHDLDVHNKGFQDMFNGMINGKGPNDRLKDIRWPSTGNKVHRVHAINEDPNDSFREYDGLIDLKISLGHAAFKAAAGPPYTEYSDTVKVAPFQWSKTSLKSIPHYGQGDKWEFTPTLEKWVW</sequence>
<evidence type="ECO:0000256" key="8">
    <source>
        <dbReference type="SAM" id="Phobius"/>
    </source>
</evidence>
<dbReference type="PANTHER" id="PTHR12370">
    <property type="entry name" value="PHOSPHOLIPASE B-RELATED"/>
    <property type="match status" value="1"/>
</dbReference>
<gene>
    <name evidence="9" type="primary">106663711</name>
</gene>
<dbReference type="EnsemblMetazoa" id="XM_014388765.2">
    <property type="protein sequence ID" value="XP_014244251.1"/>
    <property type="gene ID" value="LOC106663711"/>
</dbReference>
<evidence type="ECO:0000313" key="9">
    <source>
        <dbReference type="EnsemblMetazoa" id="XP_014244252.1"/>
    </source>
</evidence>
<evidence type="ECO:0000256" key="7">
    <source>
        <dbReference type="RuleBase" id="RU364138"/>
    </source>
</evidence>
<dbReference type="OMA" id="QWSKSFI"/>
<name>A0A8I6TEL1_CIMLE</name>
<proteinExistence type="inferred from homology"/>
<keyword evidence="8" id="KW-1133">Transmembrane helix</keyword>
<comment type="similarity">
    <text evidence="1 7">Belongs to the phospholipase B-like family.</text>
</comment>
<dbReference type="KEGG" id="clec:106663711"/>
<feature type="transmembrane region" description="Helical" evidence="8">
    <location>
        <begin position="16"/>
        <end position="35"/>
    </location>
</feature>
<dbReference type="EnsemblMetazoa" id="XM_014388766.2">
    <property type="protein sequence ID" value="XP_014244252.1"/>
    <property type="gene ID" value="LOC106663711"/>
</dbReference>
<dbReference type="Gene3D" id="3.60.60.30">
    <property type="match status" value="1"/>
</dbReference>
<dbReference type="GO" id="GO:0009395">
    <property type="term" value="P:phospholipid catabolic process"/>
    <property type="evidence" value="ECO:0007669"/>
    <property type="project" value="TreeGrafter"/>
</dbReference>
<protein>
    <recommendedName>
        <fullName evidence="7">Phospholipase B-like</fullName>
        <ecNumber evidence="7">3.1.1.-</ecNumber>
    </recommendedName>
</protein>
<accession>A0A8I6TEL1</accession>
<keyword evidence="5 7" id="KW-0443">Lipid metabolism</keyword>
<evidence type="ECO:0000256" key="2">
    <source>
        <dbReference type="ARBA" id="ARBA00022729"/>
    </source>
</evidence>
<dbReference type="AlphaFoldDB" id="A0A8I6TEL1"/>
<dbReference type="OrthoDB" id="419508at2759"/>
<comment type="function">
    <text evidence="7">Putative phospholipase.</text>
</comment>
<dbReference type="Pfam" id="PF04916">
    <property type="entry name" value="Phospholip_B"/>
    <property type="match status" value="1"/>
</dbReference>
<dbReference type="PANTHER" id="PTHR12370:SF3">
    <property type="entry name" value="PHOSPHOLIPASE B-LIKE 2-RELATED"/>
    <property type="match status" value="1"/>
</dbReference>
<evidence type="ECO:0000256" key="3">
    <source>
        <dbReference type="ARBA" id="ARBA00022801"/>
    </source>
</evidence>
<evidence type="ECO:0000313" key="10">
    <source>
        <dbReference type="Proteomes" id="UP000494040"/>
    </source>
</evidence>
<keyword evidence="2" id="KW-0732">Signal</keyword>
<evidence type="ECO:0000256" key="1">
    <source>
        <dbReference type="ARBA" id="ARBA00007835"/>
    </source>
</evidence>
<evidence type="ECO:0000256" key="5">
    <source>
        <dbReference type="ARBA" id="ARBA00023098"/>
    </source>
</evidence>
<keyword evidence="6" id="KW-0325">Glycoprotein</keyword>
<dbReference type="GO" id="GO:0005576">
    <property type="term" value="C:extracellular region"/>
    <property type="evidence" value="ECO:0007669"/>
    <property type="project" value="TreeGrafter"/>
</dbReference>
<dbReference type="InterPro" id="IPR007000">
    <property type="entry name" value="PLipase_B-like"/>
</dbReference>
<keyword evidence="8" id="KW-0812">Transmembrane</keyword>